<accession>A0A4R4Y412</accession>
<dbReference type="RefSeq" id="WP_132619726.1">
    <property type="nucleotide sequence ID" value="NZ_JBITLL010000007.1"/>
</dbReference>
<proteinExistence type="predicted"/>
<evidence type="ECO:0008006" key="3">
    <source>
        <dbReference type="Google" id="ProtNLM"/>
    </source>
</evidence>
<dbReference type="AlphaFoldDB" id="A0A4R4Y412"/>
<organism evidence="1 2">
    <name type="scientific">Nonomuraea terrae</name>
    <dbReference type="NCBI Taxonomy" id="2530383"/>
    <lineage>
        <taxon>Bacteria</taxon>
        <taxon>Bacillati</taxon>
        <taxon>Actinomycetota</taxon>
        <taxon>Actinomycetes</taxon>
        <taxon>Streptosporangiales</taxon>
        <taxon>Streptosporangiaceae</taxon>
        <taxon>Nonomuraea</taxon>
    </lineage>
</organism>
<sequence>MPMEKTSISMEAWILKAAREHAEARGISLSAFLARGALREIAAAHSPAARAAVYGAGAGQEADERIVAEDVARASDEHHGEAA</sequence>
<evidence type="ECO:0000313" key="2">
    <source>
        <dbReference type="Proteomes" id="UP000295302"/>
    </source>
</evidence>
<gene>
    <name evidence="1" type="ORF">E1286_35675</name>
</gene>
<dbReference type="EMBL" id="SMKQ01000171">
    <property type="protein sequence ID" value="TDD39128.1"/>
    <property type="molecule type" value="Genomic_DNA"/>
</dbReference>
<keyword evidence="2" id="KW-1185">Reference proteome</keyword>
<name>A0A4R4Y412_9ACTN</name>
<dbReference type="Proteomes" id="UP000295302">
    <property type="component" value="Unassembled WGS sequence"/>
</dbReference>
<evidence type="ECO:0000313" key="1">
    <source>
        <dbReference type="EMBL" id="TDD39128.1"/>
    </source>
</evidence>
<protein>
    <recommendedName>
        <fullName evidence="3">Ribbon-helix-helix protein, CopG family</fullName>
    </recommendedName>
</protein>
<comment type="caution">
    <text evidence="1">The sequence shown here is derived from an EMBL/GenBank/DDBJ whole genome shotgun (WGS) entry which is preliminary data.</text>
</comment>
<reference evidence="1 2" key="1">
    <citation type="submission" date="2019-03" db="EMBL/GenBank/DDBJ databases">
        <title>Draft genome sequences of novel Actinobacteria.</title>
        <authorList>
            <person name="Sahin N."/>
            <person name="Ay H."/>
            <person name="Saygin H."/>
        </authorList>
    </citation>
    <scope>NUCLEOTIDE SEQUENCE [LARGE SCALE GENOMIC DNA]</scope>
    <source>
        <strain evidence="1 2">CH32</strain>
    </source>
</reference>
<dbReference type="OrthoDB" id="3540793at2"/>